<sequence>MKITIYTSDHCSACRKAIQFFQETGMPYHQLDVGYNKGNFDEMLRLGGIATPLIIVGTQTFHTFDPQKIKEALLRHDG</sequence>
<comment type="caution">
    <text evidence="2">The sequence shown here is derived from an EMBL/GenBank/DDBJ whole genome shotgun (WGS) entry which is preliminary data.</text>
</comment>
<dbReference type="Gene3D" id="3.40.30.10">
    <property type="entry name" value="Glutaredoxin"/>
    <property type="match status" value="1"/>
</dbReference>
<protein>
    <recommendedName>
        <fullName evidence="1">Glutaredoxin domain-containing protein</fullName>
    </recommendedName>
</protein>
<feature type="domain" description="Glutaredoxin" evidence="1">
    <location>
        <begin position="3"/>
        <end position="58"/>
    </location>
</feature>
<dbReference type="InterPro" id="IPR036249">
    <property type="entry name" value="Thioredoxin-like_sf"/>
</dbReference>
<dbReference type="PROSITE" id="PS51354">
    <property type="entry name" value="GLUTAREDOXIN_2"/>
    <property type="match status" value="1"/>
</dbReference>
<keyword evidence="3" id="KW-1185">Reference proteome</keyword>
<proteinExistence type="predicted"/>
<evidence type="ECO:0000313" key="2">
    <source>
        <dbReference type="EMBL" id="MUG73582.1"/>
    </source>
</evidence>
<organism evidence="2 3">
    <name type="scientific">Paenibacillus validus</name>
    <dbReference type="NCBI Taxonomy" id="44253"/>
    <lineage>
        <taxon>Bacteria</taxon>
        <taxon>Bacillati</taxon>
        <taxon>Bacillota</taxon>
        <taxon>Bacilli</taxon>
        <taxon>Bacillales</taxon>
        <taxon>Paenibacillaceae</taxon>
        <taxon>Paenibacillus</taxon>
    </lineage>
</organism>
<accession>A0A7X3CUJ6</accession>
<dbReference type="RefSeq" id="WP_127608133.1">
    <property type="nucleotide sequence ID" value="NZ_JARTHJ010000081.1"/>
</dbReference>
<evidence type="ECO:0000259" key="1">
    <source>
        <dbReference type="Pfam" id="PF00462"/>
    </source>
</evidence>
<dbReference type="Proteomes" id="UP000450917">
    <property type="component" value="Unassembled WGS sequence"/>
</dbReference>
<gene>
    <name evidence="2" type="ORF">GNP93_23440</name>
</gene>
<reference evidence="2 3" key="1">
    <citation type="submission" date="2019-11" db="EMBL/GenBank/DDBJ databases">
        <title>Draft genome sequences of five Paenibacillus species of dairy origin.</title>
        <authorList>
            <person name="Olajide A.M."/>
            <person name="Chen S."/>
            <person name="Lapointe G."/>
        </authorList>
    </citation>
    <scope>NUCLEOTIDE SEQUENCE [LARGE SCALE GENOMIC DNA]</scope>
    <source>
        <strain evidence="2 3">2CS3</strain>
    </source>
</reference>
<dbReference type="AlphaFoldDB" id="A0A7X3CUJ6"/>
<dbReference type="Pfam" id="PF00462">
    <property type="entry name" value="Glutaredoxin"/>
    <property type="match status" value="1"/>
</dbReference>
<name>A0A7X3CUJ6_9BACL</name>
<dbReference type="SUPFAM" id="SSF52833">
    <property type="entry name" value="Thioredoxin-like"/>
    <property type="match status" value="1"/>
</dbReference>
<dbReference type="EMBL" id="WNZX01000028">
    <property type="protein sequence ID" value="MUG73582.1"/>
    <property type="molecule type" value="Genomic_DNA"/>
</dbReference>
<dbReference type="CDD" id="cd02976">
    <property type="entry name" value="NrdH"/>
    <property type="match status" value="1"/>
</dbReference>
<evidence type="ECO:0000313" key="3">
    <source>
        <dbReference type="Proteomes" id="UP000450917"/>
    </source>
</evidence>
<dbReference type="InterPro" id="IPR002109">
    <property type="entry name" value="Glutaredoxin"/>
</dbReference>